<organism evidence="2 3">
    <name type="scientific">Fulvivirga lutea</name>
    <dbReference type="NCBI Taxonomy" id="2810512"/>
    <lineage>
        <taxon>Bacteria</taxon>
        <taxon>Pseudomonadati</taxon>
        <taxon>Bacteroidota</taxon>
        <taxon>Cytophagia</taxon>
        <taxon>Cytophagales</taxon>
        <taxon>Fulvivirgaceae</taxon>
        <taxon>Fulvivirga</taxon>
    </lineage>
</organism>
<dbReference type="GO" id="GO:0032259">
    <property type="term" value="P:methylation"/>
    <property type="evidence" value="ECO:0007669"/>
    <property type="project" value="UniProtKB-KW"/>
</dbReference>
<gene>
    <name evidence="2" type="ORF">JR347_06195</name>
</gene>
<dbReference type="Pfam" id="PF08241">
    <property type="entry name" value="Methyltransf_11"/>
    <property type="match status" value="1"/>
</dbReference>
<dbReference type="SUPFAM" id="SSF53335">
    <property type="entry name" value="S-adenosyl-L-methionine-dependent methyltransferases"/>
    <property type="match status" value="1"/>
</dbReference>
<keyword evidence="2" id="KW-0489">Methyltransferase</keyword>
<dbReference type="KEGG" id="fuv:JR347_06195"/>
<dbReference type="EMBL" id="CP070608">
    <property type="protein sequence ID" value="QSE98667.1"/>
    <property type="molecule type" value="Genomic_DNA"/>
</dbReference>
<keyword evidence="3" id="KW-1185">Reference proteome</keyword>
<name>A0A975A2L6_9BACT</name>
<reference evidence="2" key="1">
    <citation type="submission" date="2021-02" db="EMBL/GenBank/DDBJ databases">
        <title>Fulvivirga sp. S481 isolated from sea water.</title>
        <authorList>
            <person name="Bae S.S."/>
            <person name="Baek K."/>
        </authorList>
    </citation>
    <scope>NUCLEOTIDE SEQUENCE</scope>
    <source>
        <strain evidence="2">S481</strain>
    </source>
</reference>
<dbReference type="GO" id="GO:0008757">
    <property type="term" value="F:S-adenosylmethionine-dependent methyltransferase activity"/>
    <property type="evidence" value="ECO:0007669"/>
    <property type="project" value="InterPro"/>
</dbReference>
<evidence type="ECO:0000313" key="3">
    <source>
        <dbReference type="Proteomes" id="UP000662783"/>
    </source>
</evidence>
<evidence type="ECO:0000259" key="1">
    <source>
        <dbReference type="Pfam" id="PF08241"/>
    </source>
</evidence>
<dbReference type="Gene3D" id="3.40.50.150">
    <property type="entry name" value="Vaccinia Virus protein VP39"/>
    <property type="match status" value="1"/>
</dbReference>
<sequence length="249" mass="28376">MIEAKPYYDQIGINYSNLRKPDSRIQSSINKELATAKTVLNIGAGTGSYEPKNKDVIAVEPSEIMIKQRPYDAAPVIKASAENLPFSDKQFDWAIGILTIHHWDDLELGLSEMQRTSHNQLLFTWDPDHPGFWMSQDYFPEVLQIDKSIFPAIGKIQRILKNVEVIKVPIPFDCSDGFGSAYWRRPEAYLSSNVRNATSTFNKIKNTEMGLLKLSRDLQSGFWFKKYGHLLELTEIDLGFCILISKNSL</sequence>
<proteinExistence type="predicted"/>
<dbReference type="Proteomes" id="UP000662783">
    <property type="component" value="Chromosome"/>
</dbReference>
<dbReference type="InterPro" id="IPR013216">
    <property type="entry name" value="Methyltransf_11"/>
</dbReference>
<protein>
    <submittedName>
        <fullName evidence="2">Methyltransferase domain-containing protein</fullName>
    </submittedName>
</protein>
<evidence type="ECO:0000313" key="2">
    <source>
        <dbReference type="EMBL" id="QSE98667.1"/>
    </source>
</evidence>
<dbReference type="CDD" id="cd02440">
    <property type="entry name" value="AdoMet_MTases"/>
    <property type="match status" value="1"/>
</dbReference>
<keyword evidence="2" id="KW-0808">Transferase</keyword>
<accession>A0A975A2L6</accession>
<dbReference type="AlphaFoldDB" id="A0A975A2L6"/>
<dbReference type="InterPro" id="IPR029063">
    <property type="entry name" value="SAM-dependent_MTases_sf"/>
</dbReference>
<feature type="domain" description="Methyltransferase type 11" evidence="1">
    <location>
        <begin position="40"/>
        <end position="116"/>
    </location>
</feature>
<dbReference type="RefSeq" id="WP_205723181.1">
    <property type="nucleotide sequence ID" value="NZ_CP070608.1"/>
</dbReference>